<organism evidence="7">
    <name type="scientific">Tetraselmis sp. GSL018</name>
    <dbReference type="NCBI Taxonomy" id="582737"/>
    <lineage>
        <taxon>Eukaryota</taxon>
        <taxon>Viridiplantae</taxon>
        <taxon>Chlorophyta</taxon>
        <taxon>core chlorophytes</taxon>
        <taxon>Chlorodendrophyceae</taxon>
        <taxon>Chlorodendrales</taxon>
        <taxon>Chlorodendraceae</taxon>
        <taxon>Tetraselmis</taxon>
    </lineage>
</organism>
<dbReference type="InterPro" id="IPR046347">
    <property type="entry name" value="bZIP_sf"/>
</dbReference>
<keyword evidence="2" id="KW-0804">Transcription</keyword>
<dbReference type="InterPro" id="IPR044759">
    <property type="entry name" value="bZIP_RF2"/>
</dbReference>
<protein>
    <recommendedName>
        <fullName evidence="6">BZIP domain-containing protein</fullName>
    </recommendedName>
</protein>
<dbReference type="SUPFAM" id="SSF57959">
    <property type="entry name" value="Leucine zipper domain"/>
    <property type="match status" value="1"/>
</dbReference>
<gene>
    <name evidence="7" type="ORF">TSPGSL018_16141</name>
</gene>
<evidence type="ECO:0000256" key="5">
    <source>
        <dbReference type="SAM" id="MobiDB-lite"/>
    </source>
</evidence>
<dbReference type="AlphaFoldDB" id="A0A061S1E8"/>
<feature type="domain" description="BZIP" evidence="6">
    <location>
        <begin position="150"/>
        <end position="213"/>
    </location>
</feature>
<proteinExistence type="predicted"/>
<dbReference type="InterPro" id="IPR052483">
    <property type="entry name" value="bZIP_transcription_regulators"/>
</dbReference>
<sequence length="259" mass="27470">MSAGAVQKLVQGSAVASSAPSALFGHEGCGAMAAGDSIRQRISSWPMSLSSVSSLGSQGRCAYPGGLPSMPELEEPVYHSMTSPEAACTVSHAFAPQPPGGPLPRPASMPALGGKPLKFDPGVQPEAVPRRKGRGGRTAAMDPRLDPNIDPKRAKRILANRLSAARSKNKQRGHLDTLEKSRATLTSQKESLVKEIAWLQSEVRSLEEDGAELQAKLRNLQERALLQEALQIKLLQECGHPALGHGSDYGGATLPMQPY</sequence>
<name>A0A061S1E8_9CHLO</name>
<dbReference type="PANTHER" id="PTHR46391">
    <property type="entry name" value="BASIC LEUCINE ZIPPER 34"/>
    <property type="match status" value="1"/>
</dbReference>
<evidence type="ECO:0000259" key="6">
    <source>
        <dbReference type="PROSITE" id="PS50217"/>
    </source>
</evidence>
<reference evidence="7" key="1">
    <citation type="submission" date="2014-05" db="EMBL/GenBank/DDBJ databases">
        <title>The transcriptome of the halophilic microalga Tetraselmis sp. GSL018 isolated from the Great Salt Lake, Utah.</title>
        <authorList>
            <person name="Jinkerson R.E."/>
            <person name="D'Adamo S."/>
            <person name="Posewitz M.C."/>
        </authorList>
    </citation>
    <scope>NUCLEOTIDE SEQUENCE</scope>
    <source>
        <strain evidence="7">GSL018</strain>
    </source>
</reference>
<dbReference type="GO" id="GO:0045893">
    <property type="term" value="P:positive regulation of DNA-templated transcription"/>
    <property type="evidence" value="ECO:0007669"/>
    <property type="project" value="TreeGrafter"/>
</dbReference>
<dbReference type="EMBL" id="GBEZ01007401">
    <property type="protein sequence ID" value="JAC78058.1"/>
    <property type="molecule type" value="Transcribed_RNA"/>
</dbReference>
<keyword evidence="3" id="KW-0539">Nucleus</keyword>
<dbReference type="Gene3D" id="1.20.5.170">
    <property type="match status" value="1"/>
</dbReference>
<feature type="coiled-coil region" evidence="4">
    <location>
        <begin position="175"/>
        <end position="223"/>
    </location>
</feature>
<dbReference type="CDD" id="cd14703">
    <property type="entry name" value="bZIP_plant_RF2"/>
    <property type="match status" value="1"/>
</dbReference>
<evidence type="ECO:0000256" key="4">
    <source>
        <dbReference type="SAM" id="Coils"/>
    </source>
</evidence>
<evidence type="ECO:0000256" key="1">
    <source>
        <dbReference type="ARBA" id="ARBA00023015"/>
    </source>
</evidence>
<dbReference type="PROSITE" id="PS50217">
    <property type="entry name" value="BZIP"/>
    <property type="match status" value="1"/>
</dbReference>
<evidence type="ECO:0000256" key="3">
    <source>
        <dbReference type="ARBA" id="ARBA00023242"/>
    </source>
</evidence>
<keyword evidence="1" id="KW-0805">Transcription regulation</keyword>
<dbReference type="GO" id="GO:0005634">
    <property type="term" value="C:nucleus"/>
    <property type="evidence" value="ECO:0007669"/>
    <property type="project" value="TreeGrafter"/>
</dbReference>
<feature type="region of interest" description="Disordered" evidence="5">
    <location>
        <begin position="118"/>
        <end position="150"/>
    </location>
</feature>
<evidence type="ECO:0000256" key="2">
    <source>
        <dbReference type="ARBA" id="ARBA00023163"/>
    </source>
</evidence>
<dbReference type="InterPro" id="IPR004827">
    <property type="entry name" value="bZIP"/>
</dbReference>
<evidence type="ECO:0000313" key="7">
    <source>
        <dbReference type="EMBL" id="JAC78058.1"/>
    </source>
</evidence>
<accession>A0A061S1E8</accession>
<dbReference type="GO" id="GO:0003677">
    <property type="term" value="F:DNA binding"/>
    <property type="evidence" value="ECO:0007669"/>
    <property type="project" value="TreeGrafter"/>
</dbReference>
<dbReference type="PANTHER" id="PTHR46391:SF35">
    <property type="entry name" value="BASIC LEUCINE ZIPPER 34-LIKE ISOFORM X1"/>
    <property type="match status" value="1"/>
</dbReference>
<dbReference type="GO" id="GO:0003700">
    <property type="term" value="F:DNA-binding transcription factor activity"/>
    <property type="evidence" value="ECO:0007669"/>
    <property type="project" value="InterPro"/>
</dbReference>
<dbReference type="SMART" id="SM00338">
    <property type="entry name" value="BRLZ"/>
    <property type="match status" value="1"/>
</dbReference>
<keyword evidence="4" id="KW-0175">Coiled coil</keyword>